<gene>
    <name evidence="2" type="ORF">AWC35_10855</name>
</gene>
<dbReference type="NCBIfam" id="TIGR03369">
    <property type="entry name" value="cellulose_bcsE"/>
    <property type="match status" value="1"/>
</dbReference>
<dbReference type="Proteomes" id="UP000217182">
    <property type="component" value="Chromosome"/>
</dbReference>
<dbReference type="KEGG" id="gqu:AWC35_10855"/>
<reference evidence="2 3" key="1">
    <citation type="submission" date="2016-01" db="EMBL/GenBank/DDBJ databases">
        <authorList>
            <person name="Oliw E.H."/>
        </authorList>
    </citation>
    <scope>NUCLEOTIDE SEQUENCE [LARGE SCALE GENOMIC DNA]</scope>
    <source>
        <strain evidence="2 3">FRB97</strain>
    </source>
</reference>
<proteinExistence type="predicted"/>
<dbReference type="EMBL" id="CP014136">
    <property type="protein sequence ID" value="ATA19789.1"/>
    <property type="molecule type" value="Genomic_DNA"/>
</dbReference>
<dbReference type="AlphaFoldDB" id="A0A250B0R7"/>
<accession>A0A250B0R7</accession>
<dbReference type="Pfam" id="PF10995">
    <property type="entry name" value="CBP_BcsE"/>
    <property type="match status" value="1"/>
</dbReference>
<organism evidence="2 3">
    <name type="scientific">Gibbsiella quercinecans</name>
    <dbReference type="NCBI Taxonomy" id="929813"/>
    <lineage>
        <taxon>Bacteria</taxon>
        <taxon>Pseudomonadati</taxon>
        <taxon>Pseudomonadota</taxon>
        <taxon>Gammaproteobacteria</taxon>
        <taxon>Enterobacterales</taxon>
        <taxon>Yersiniaceae</taxon>
        <taxon>Gibbsiella</taxon>
    </lineage>
</organism>
<dbReference type="InterPro" id="IPR017745">
    <property type="entry name" value="BcsE"/>
</dbReference>
<evidence type="ECO:0000313" key="2">
    <source>
        <dbReference type="EMBL" id="ATA19789.1"/>
    </source>
</evidence>
<name>A0A250B0R7_9GAMM</name>
<dbReference type="RefSeq" id="WP_095846396.1">
    <property type="nucleotide sequence ID" value="NZ_CP014136.1"/>
</dbReference>
<dbReference type="OrthoDB" id="5840260at2"/>
<evidence type="ECO:0000313" key="3">
    <source>
        <dbReference type="Proteomes" id="UP000217182"/>
    </source>
</evidence>
<sequence length="525" mass="58763">MAQSFSLGLRQVWEDLSVMQSPGFYWVNSNRQSDAQLFCQQVIAAQQEDSRAALICCGSKPEKLMAGIKAPALKKLPLYTLPEKKAALLFLPDDLMRALNPSHRLLILFVHASQWQTFTSQELHAWADGLRHWLRSRHCTLLILSHGNGVSRLRDQLGTAHQILSGLASLQWQQDSAQYLVSWWSTQKSINANQLLTLVPGELGWQPFEEHGRPLAAASGRNDEEEYLAEIGILEGAPPLSRSWRLFDNNAQLAQHGMLQLAATLIFSLAHTEQIETLAYHIHGLRRLRGDNMKIVVREMKPCLRYSDERLLLACGANLIAPHLAPLSRFLTMLEGVQGQRFPRHVPEDIDILLAGLRPLQVKGYMRPGDFTDTVLKLMENTLLPENGKGVMVALRPAPGLHAEQAMTLCHLRRFGDVMTIIQGQLVLYLSTCRINDLETALQHIFRLPVDEAFSNRKVWYQDTDIISEIKVLGHAQSTTQLGKTALPVFPASAGETAAPTRERRQPVAITLLASNPREPSHAES</sequence>
<protein>
    <recommendedName>
        <fullName evidence="1">Cellulose biosynthesis protein BcsE</fullName>
    </recommendedName>
</protein>
<evidence type="ECO:0000256" key="1">
    <source>
        <dbReference type="NCBIfam" id="TIGR03369"/>
    </source>
</evidence>
<dbReference type="GO" id="GO:0035438">
    <property type="term" value="F:cyclic-di-GMP binding"/>
    <property type="evidence" value="ECO:0007669"/>
    <property type="project" value="InterPro"/>
</dbReference>
<keyword evidence="3" id="KW-1185">Reference proteome</keyword>